<proteinExistence type="predicted"/>
<organism evidence="2 3">
    <name type="scientific">Helicostylum pulchrum</name>
    <dbReference type="NCBI Taxonomy" id="562976"/>
    <lineage>
        <taxon>Eukaryota</taxon>
        <taxon>Fungi</taxon>
        <taxon>Fungi incertae sedis</taxon>
        <taxon>Mucoromycota</taxon>
        <taxon>Mucoromycotina</taxon>
        <taxon>Mucoromycetes</taxon>
        <taxon>Mucorales</taxon>
        <taxon>Mucorineae</taxon>
        <taxon>Mucoraceae</taxon>
        <taxon>Helicostylum</taxon>
    </lineage>
</organism>
<comment type="caution">
    <text evidence="2">The sequence shown here is derived from an EMBL/GenBank/DDBJ whole genome shotgun (WGS) entry which is preliminary data.</text>
</comment>
<dbReference type="EMBL" id="BAABUJ010000008">
    <property type="protein sequence ID" value="GAA5797432.1"/>
    <property type="molecule type" value="Genomic_DNA"/>
</dbReference>
<dbReference type="Proteomes" id="UP001476247">
    <property type="component" value="Unassembled WGS sequence"/>
</dbReference>
<sequence>MVAKKHFISLFVCSLFLISHAQDNYGIIQYVKDSLMMKRSVGVHDKRYWSKLYKDEKPDKVAELGVPSVLQSGIIIKKRDSEKKETKDDKDRLNEYISSRDDYKLKKWFEDLKKKKGTFDSKKENLLKSSKLKQQQS</sequence>
<evidence type="ECO:0000313" key="2">
    <source>
        <dbReference type="EMBL" id="GAA5797432.1"/>
    </source>
</evidence>
<feature type="chain" id="PRO_5046651486" evidence="1">
    <location>
        <begin position="22"/>
        <end position="137"/>
    </location>
</feature>
<accession>A0ABP9XRL9</accession>
<evidence type="ECO:0000313" key="3">
    <source>
        <dbReference type="Proteomes" id="UP001476247"/>
    </source>
</evidence>
<reference evidence="2 3" key="1">
    <citation type="submission" date="2024-04" db="EMBL/GenBank/DDBJ databases">
        <title>genome sequences of Mucor flavus KT1a and Helicostylum pulchrum KT1b strains isolation_sourced from the surface of a dry-aged beef.</title>
        <authorList>
            <person name="Toyotome T."/>
            <person name="Hosono M."/>
            <person name="Torimaru M."/>
            <person name="Fukuda K."/>
            <person name="Mikami N."/>
        </authorList>
    </citation>
    <scope>NUCLEOTIDE SEQUENCE [LARGE SCALE GENOMIC DNA]</scope>
    <source>
        <strain evidence="2 3">KT1b</strain>
    </source>
</reference>
<gene>
    <name evidence="2" type="ORF">HPULCUR_002816</name>
</gene>
<feature type="signal peptide" evidence="1">
    <location>
        <begin position="1"/>
        <end position="21"/>
    </location>
</feature>
<name>A0ABP9XRL9_9FUNG</name>
<protein>
    <submittedName>
        <fullName evidence="2">Uncharacterized protein</fullName>
    </submittedName>
</protein>
<evidence type="ECO:0000256" key="1">
    <source>
        <dbReference type="SAM" id="SignalP"/>
    </source>
</evidence>
<keyword evidence="1" id="KW-0732">Signal</keyword>
<keyword evidence="3" id="KW-1185">Reference proteome</keyword>